<keyword evidence="5 6" id="KW-0812">Transmembrane</keyword>
<dbReference type="GO" id="GO:0015227">
    <property type="term" value="F:O-acyl-L-carnitine transmembrane transporter activity"/>
    <property type="evidence" value="ECO:0007669"/>
    <property type="project" value="TreeGrafter"/>
</dbReference>
<protein>
    <recommendedName>
        <fullName evidence="9">Mitochondrial carrier protein</fullName>
    </recommendedName>
</protein>
<dbReference type="PANTHER" id="PTHR45624">
    <property type="entry name" value="MITOCHONDRIAL BASIC AMINO ACIDS TRANSPORTER-RELATED"/>
    <property type="match status" value="1"/>
</dbReference>
<feature type="repeat" description="Solcar" evidence="5">
    <location>
        <begin position="200"/>
        <end position="278"/>
    </location>
</feature>
<proteinExistence type="inferred from homology"/>
<dbReference type="Pfam" id="PF00153">
    <property type="entry name" value="Mito_carr"/>
    <property type="match status" value="3"/>
</dbReference>
<dbReference type="InterPro" id="IPR050567">
    <property type="entry name" value="Mitochondrial_Carrier"/>
</dbReference>
<evidence type="ECO:0000256" key="3">
    <source>
        <dbReference type="ARBA" id="ARBA00022737"/>
    </source>
</evidence>
<feature type="repeat" description="Solcar" evidence="5">
    <location>
        <begin position="2"/>
        <end position="85"/>
    </location>
</feature>
<keyword evidence="5" id="KW-0472">Membrane</keyword>
<evidence type="ECO:0000313" key="7">
    <source>
        <dbReference type="EMBL" id="CAD8104697.1"/>
    </source>
</evidence>
<organism evidence="7 8">
    <name type="scientific">Paramecium sonneborni</name>
    <dbReference type="NCBI Taxonomy" id="65129"/>
    <lineage>
        <taxon>Eukaryota</taxon>
        <taxon>Sar</taxon>
        <taxon>Alveolata</taxon>
        <taxon>Ciliophora</taxon>
        <taxon>Intramacronucleata</taxon>
        <taxon>Oligohymenophorea</taxon>
        <taxon>Peniculida</taxon>
        <taxon>Parameciidae</taxon>
        <taxon>Paramecium</taxon>
    </lineage>
</organism>
<dbReference type="OrthoDB" id="434730at2759"/>
<evidence type="ECO:0000256" key="6">
    <source>
        <dbReference type="RuleBase" id="RU000488"/>
    </source>
</evidence>
<dbReference type="GO" id="GO:1902603">
    <property type="term" value="P:carnitine transmembrane transport"/>
    <property type="evidence" value="ECO:0007669"/>
    <property type="project" value="TreeGrafter"/>
</dbReference>
<sequence length="283" mass="32472">MKYFIINFVSGTLSSCVHTLIGYPLDFIKTRIQIQHRKQGMIKTGIQIIRDEGVKTLYRGVSIQLLNSICAGSIYFPTYEHMRKWFARMDNLSEHSYLPFQQTFLAGSMAGITSNLFACPLEYGKILSQKTKLKKQELTDGPIQKLYQIIKTQGLLHIYKGLKLQLLRDSVGCGLYFVSHAKTLQYFTPQGRDRTQASQFGILMASMSAAVSFWIISYPIDIIKTRYQVLNESTINITKQIYHEGGLLSFYKGFKVTVIRSVIVNIFSLCTYENLRRVGFKYF</sequence>
<keyword evidence="4" id="KW-1133">Transmembrane helix</keyword>
<evidence type="ECO:0008006" key="9">
    <source>
        <dbReference type="Google" id="ProtNLM"/>
    </source>
</evidence>
<accession>A0A8S1PMY7</accession>
<dbReference type="GO" id="GO:0006839">
    <property type="term" value="P:mitochondrial transport"/>
    <property type="evidence" value="ECO:0007669"/>
    <property type="project" value="TreeGrafter"/>
</dbReference>
<gene>
    <name evidence="7" type="ORF">PSON_ATCC_30995.1.T0820257</name>
</gene>
<keyword evidence="2 6" id="KW-0813">Transport</keyword>
<dbReference type="AlphaFoldDB" id="A0A8S1PMY7"/>
<comment type="similarity">
    <text evidence="1 6">Belongs to the mitochondrial carrier (TC 2.A.29) family.</text>
</comment>
<evidence type="ECO:0000313" key="8">
    <source>
        <dbReference type="Proteomes" id="UP000692954"/>
    </source>
</evidence>
<comment type="caution">
    <text evidence="7">The sequence shown here is derived from an EMBL/GenBank/DDBJ whole genome shotgun (WGS) entry which is preliminary data.</text>
</comment>
<dbReference type="PROSITE" id="PS51257">
    <property type="entry name" value="PROKAR_LIPOPROTEIN"/>
    <property type="match status" value="1"/>
</dbReference>
<evidence type="ECO:0000256" key="5">
    <source>
        <dbReference type="PROSITE-ProRule" id="PRU00282"/>
    </source>
</evidence>
<reference evidence="7" key="1">
    <citation type="submission" date="2021-01" db="EMBL/GenBank/DDBJ databases">
        <authorList>
            <consortium name="Genoscope - CEA"/>
            <person name="William W."/>
        </authorList>
    </citation>
    <scope>NUCLEOTIDE SEQUENCE</scope>
</reference>
<dbReference type="InterPro" id="IPR018108">
    <property type="entry name" value="MCP_transmembrane"/>
</dbReference>
<name>A0A8S1PMY7_9CILI</name>
<dbReference type="Proteomes" id="UP000692954">
    <property type="component" value="Unassembled WGS sequence"/>
</dbReference>
<keyword evidence="8" id="KW-1185">Reference proteome</keyword>
<feature type="repeat" description="Solcar" evidence="5">
    <location>
        <begin position="98"/>
        <end position="186"/>
    </location>
</feature>
<dbReference type="GO" id="GO:0016020">
    <property type="term" value="C:membrane"/>
    <property type="evidence" value="ECO:0007669"/>
    <property type="project" value="UniProtKB-UniRule"/>
</dbReference>
<keyword evidence="3" id="KW-0677">Repeat</keyword>
<evidence type="ECO:0000256" key="4">
    <source>
        <dbReference type="ARBA" id="ARBA00022989"/>
    </source>
</evidence>
<dbReference type="EMBL" id="CAJJDN010000082">
    <property type="protein sequence ID" value="CAD8104697.1"/>
    <property type="molecule type" value="Genomic_DNA"/>
</dbReference>
<dbReference type="PROSITE" id="PS50920">
    <property type="entry name" value="SOLCAR"/>
    <property type="match status" value="3"/>
</dbReference>
<evidence type="ECO:0000256" key="2">
    <source>
        <dbReference type="ARBA" id="ARBA00022448"/>
    </source>
</evidence>
<dbReference type="GO" id="GO:0005740">
    <property type="term" value="C:mitochondrial envelope"/>
    <property type="evidence" value="ECO:0007669"/>
    <property type="project" value="TreeGrafter"/>
</dbReference>
<dbReference type="PANTHER" id="PTHR45624:SF4">
    <property type="entry name" value="CONGESTED-LIKE TRACHEA PROTEIN-RELATED"/>
    <property type="match status" value="1"/>
</dbReference>
<evidence type="ECO:0000256" key="1">
    <source>
        <dbReference type="ARBA" id="ARBA00006375"/>
    </source>
</evidence>